<proteinExistence type="predicted"/>
<gene>
    <name evidence="1" type="ORF">MRATA1EN1_LOCUS22116</name>
</gene>
<sequence>MDQSGGRMRPRMRCPEARPPQVLVAACGIKFLHQQLNPAPLHWEHGVLATGPPAKPQNLHFKIFVIPAHCHSRQQYSFVIPDDFHLHTNHLSTSQFTHHHLTAGDLWIEGTQVQHTHTHTHTHTNPYQQPHPWTVRHLTPPPTLLQIGTHSFEGISQL</sequence>
<name>A0ABN8ZHC9_RANTA</name>
<evidence type="ECO:0000313" key="1">
    <source>
        <dbReference type="EMBL" id="CAI9173154.1"/>
    </source>
</evidence>
<reference evidence="1" key="1">
    <citation type="submission" date="2023-04" db="EMBL/GenBank/DDBJ databases">
        <authorList>
            <consortium name="ELIXIR-Norway"/>
        </authorList>
    </citation>
    <scope>NUCLEOTIDE SEQUENCE [LARGE SCALE GENOMIC DNA]</scope>
</reference>
<keyword evidence="2" id="KW-1185">Reference proteome</keyword>
<protein>
    <submittedName>
        <fullName evidence="1">Uncharacterized protein</fullName>
    </submittedName>
</protein>
<dbReference type="Proteomes" id="UP001176941">
    <property type="component" value="Chromosome 33"/>
</dbReference>
<evidence type="ECO:0000313" key="2">
    <source>
        <dbReference type="Proteomes" id="UP001176941"/>
    </source>
</evidence>
<accession>A0ABN8ZHC9</accession>
<organism evidence="1 2">
    <name type="scientific">Rangifer tarandus platyrhynchus</name>
    <name type="common">Svalbard reindeer</name>
    <dbReference type="NCBI Taxonomy" id="3082113"/>
    <lineage>
        <taxon>Eukaryota</taxon>
        <taxon>Metazoa</taxon>
        <taxon>Chordata</taxon>
        <taxon>Craniata</taxon>
        <taxon>Vertebrata</taxon>
        <taxon>Euteleostomi</taxon>
        <taxon>Mammalia</taxon>
        <taxon>Eutheria</taxon>
        <taxon>Laurasiatheria</taxon>
        <taxon>Artiodactyla</taxon>
        <taxon>Ruminantia</taxon>
        <taxon>Pecora</taxon>
        <taxon>Cervidae</taxon>
        <taxon>Odocoileinae</taxon>
        <taxon>Rangifer</taxon>
    </lineage>
</organism>
<dbReference type="EMBL" id="OX459969">
    <property type="protein sequence ID" value="CAI9173154.1"/>
    <property type="molecule type" value="Genomic_DNA"/>
</dbReference>